<dbReference type="OrthoDB" id="390105at2"/>
<proteinExistence type="predicted"/>
<dbReference type="SUPFAM" id="SSF158221">
    <property type="entry name" value="YnzC-like"/>
    <property type="match status" value="1"/>
</dbReference>
<sequence length="54" mass="6421">MEDELIAQINLYSKKSKAEGLNDSEKQVQQELRKEYLRRIRQSLKSELDKIDIV</sequence>
<evidence type="ECO:0000256" key="1">
    <source>
        <dbReference type="ARBA" id="ARBA00022490"/>
    </source>
</evidence>
<evidence type="ECO:0000313" key="3">
    <source>
        <dbReference type="EMBL" id="TRW28090.1"/>
    </source>
</evidence>
<dbReference type="Proteomes" id="UP000093352">
    <property type="component" value="Unassembled WGS sequence"/>
</dbReference>
<dbReference type="STRING" id="1871336.BBG48_06260"/>
<accession>A0A371IM27</accession>
<dbReference type="Proteomes" id="UP000319424">
    <property type="component" value="Unassembled WGS sequence"/>
</dbReference>
<keyword evidence="1" id="KW-0963">Cytoplasm</keyword>
<dbReference type="Pfam" id="PF05979">
    <property type="entry name" value="DUF896"/>
    <property type="match status" value="1"/>
</dbReference>
<gene>
    <name evidence="2" type="ORF">BBG48_005010</name>
    <name evidence="3" type="ORF">FL857_03110</name>
</gene>
<reference evidence="3 5" key="3">
    <citation type="submission" date="2019-07" db="EMBL/GenBank/DDBJ databases">
        <title>Criibacterium bergeronii gen. nov., sp. nov. isolated from human clinical samples.</title>
        <authorList>
            <person name="Maheux A.F."/>
            <person name="Boudreau D.K."/>
            <person name="Berube E."/>
            <person name="Brodeur S."/>
            <person name="Bernard K.A."/>
            <person name="Abed J.Y."/>
            <person name="Ducrey E."/>
            <person name="Guay E.F."/>
            <person name="Raymond F."/>
            <person name="Corbeil J."/>
            <person name="Domingo M.-C."/>
            <person name="Roy P.H."/>
            <person name="Boissinot M."/>
            <person name="Tocheva E.I."/>
            <person name="Omar R.F."/>
        </authorList>
    </citation>
    <scope>NUCLEOTIDE SEQUENCE [LARGE SCALE GENOMIC DNA]</scope>
    <source>
        <strain evidence="3 5">CCRI-24246</strain>
    </source>
</reference>
<dbReference type="EMBL" id="VJXW01000003">
    <property type="protein sequence ID" value="TRW28090.1"/>
    <property type="molecule type" value="Genomic_DNA"/>
</dbReference>
<evidence type="ECO:0000313" key="2">
    <source>
        <dbReference type="EMBL" id="RDY21500.1"/>
    </source>
</evidence>
<keyword evidence="4" id="KW-1185">Reference proteome</keyword>
<dbReference type="AlphaFoldDB" id="A0A371IM27"/>
<dbReference type="PANTHER" id="PTHR37300:SF1">
    <property type="entry name" value="UPF0291 PROTEIN YNZC"/>
    <property type="match status" value="1"/>
</dbReference>
<organism evidence="2 4">
    <name type="scientific">Criibacterium bergeronii</name>
    <dbReference type="NCBI Taxonomy" id="1871336"/>
    <lineage>
        <taxon>Bacteria</taxon>
        <taxon>Bacillati</taxon>
        <taxon>Bacillota</taxon>
        <taxon>Clostridia</taxon>
        <taxon>Peptostreptococcales</taxon>
        <taxon>Filifactoraceae</taxon>
        <taxon>Criibacterium</taxon>
    </lineage>
</organism>
<protein>
    <submittedName>
        <fullName evidence="2">DUF896 domain-containing protein</fullName>
    </submittedName>
</protein>
<evidence type="ECO:0000313" key="4">
    <source>
        <dbReference type="Proteomes" id="UP000093352"/>
    </source>
</evidence>
<dbReference type="Gene3D" id="1.10.287.540">
    <property type="entry name" value="Helix hairpin bin"/>
    <property type="match status" value="1"/>
</dbReference>
<reference evidence="2" key="2">
    <citation type="submission" date="2018-07" db="EMBL/GenBank/DDBJ databases">
        <authorList>
            <person name="Quirk P.G."/>
            <person name="Krulwich T.A."/>
        </authorList>
    </citation>
    <scope>NUCLEOTIDE SEQUENCE</scope>
    <source>
        <strain evidence="2">CCRI-22567</strain>
    </source>
</reference>
<evidence type="ECO:0000313" key="5">
    <source>
        <dbReference type="Proteomes" id="UP000319424"/>
    </source>
</evidence>
<reference evidence="2 4" key="1">
    <citation type="journal article" date="2016" name="Genome Announc.">
        <title>Draft Genome Sequence of Criibacterium bergeronii gen. nov., sp. nov., Strain CCRI-22567T, Isolated from a Vaginal Sample from a Woman with Bacterial Vaginosis.</title>
        <authorList>
            <person name="Maheux A.F."/>
            <person name="Berube E."/>
            <person name="Boudreau D.K."/>
            <person name="Raymond F."/>
            <person name="Corbeil J."/>
            <person name="Roy P.H."/>
            <person name="Boissinot M."/>
            <person name="Omar R.F."/>
        </authorList>
    </citation>
    <scope>NUCLEOTIDE SEQUENCE [LARGE SCALE GENOMIC DNA]</scope>
    <source>
        <strain evidence="2 4">CCRI-22567</strain>
    </source>
</reference>
<dbReference type="EMBL" id="MBEW02000007">
    <property type="protein sequence ID" value="RDY21500.1"/>
    <property type="molecule type" value="Genomic_DNA"/>
</dbReference>
<comment type="caution">
    <text evidence="2">The sequence shown here is derived from an EMBL/GenBank/DDBJ whole genome shotgun (WGS) entry which is preliminary data.</text>
</comment>
<name>A0A371IM27_9FIRM</name>
<dbReference type="PANTHER" id="PTHR37300">
    <property type="entry name" value="UPF0291 PROTEIN CBO2609/CLC_2481"/>
    <property type="match status" value="1"/>
</dbReference>
<dbReference type="InterPro" id="IPR009242">
    <property type="entry name" value="DUF896"/>
</dbReference>